<sequence>MAPAFLQRFTGGNNQTPLQADLKRATESNVIEVPKDVLTLVVEATKVGEEERREIMMHLRECLAEPQGKKWRRMYAALVLIEELLKNGSPELLQETSEGRYFDLVQRLSLLEKFECTNDLRVQNMVRTKASALRSEVVPRLETAGEIPHKPAAPSSGSATSSSRVTSEPTTAGGSTATSSSSGYTGGALYNMAKPECQMILNGVVAVGHNDDTDSDSDGGDGPKKAVAFRKAQAAALPSASGAKNASSSAAPTNPSKGNVDLLDL</sequence>
<feature type="region of interest" description="Disordered" evidence="1">
    <location>
        <begin position="133"/>
        <end position="184"/>
    </location>
</feature>
<dbReference type="Pfam" id="PF01417">
    <property type="entry name" value="ENTH"/>
    <property type="match status" value="1"/>
</dbReference>
<dbReference type="PROSITE" id="PS50942">
    <property type="entry name" value="ENTH"/>
    <property type="match status" value="1"/>
</dbReference>
<dbReference type="Gene3D" id="1.25.40.90">
    <property type="match status" value="1"/>
</dbReference>
<dbReference type="EMBL" id="CAJNJA010008959">
    <property type="protein sequence ID" value="CAE7241867.1"/>
    <property type="molecule type" value="Genomic_DNA"/>
</dbReference>
<dbReference type="SUPFAM" id="SSF48464">
    <property type="entry name" value="ENTH/VHS domain"/>
    <property type="match status" value="1"/>
</dbReference>
<comment type="caution">
    <text evidence="3">The sequence shown here is derived from an EMBL/GenBank/DDBJ whole genome shotgun (WGS) entry which is preliminary data.</text>
</comment>
<accession>A0A812LI65</accession>
<gene>
    <name evidence="3" type="ORF">SNEC2469_LOCUS4435</name>
</gene>
<protein>
    <recommendedName>
        <fullName evidence="2">ENTH domain-containing protein</fullName>
    </recommendedName>
</protein>
<dbReference type="AlphaFoldDB" id="A0A812LI65"/>
<name>A0A812LI65_9DINO</name>
<feature type="region of interest" description="Disordered" evidence="1">
    <location>
        <begin position="208"/>
        <end position="265"/>
    </location>
</feature>
<dbReference type="SMART" id="SM00273">
    <property type="entry name" value="ENTH"/>
    <property type="match status" value="1"/>
</dbReference>
<proteinExistence type="predicted"/>
<evidence type="ECO:0000313" key="4">
    <source>
        <dbReference type="Proteomes" id="UP000601435"/>
    </source>
</evidence>
<feature type="compositionally biased region" description="Low complexity" evidence="1">
    <location>
        <begin position="152"/>
        <end position="183"/>
    </location>
</feature>
<keyword evidence="4" id="KW-1185">Reference proteome</keyword>
<evidence type="ECO:0000313" key="3">
    <source>
        <dbReference type="EMBL" id="CAE7241867.1"/>
    </source>
</evidence>
<dbReference type="Proteomes" id="UP000601435">
    <property type="component" value="Unassembled WGS sequence"/>
</dbReference>
<organism evidence="3 4">
    <name type="scientific">Symbiodinium necroappetens</name>
    <dbReference type="NCBI Taxonomy" id="1628268"/>
    <lineage>
        <taxon>Eukaryota</taxon>
        <taxon>Sar</taxon>
        <taxon>Alveolata</taxon>
        <taxon>Dinophyceae</taxon>
        <taxon>Suessiales</taxon>
        <taxon>Symbiodiniaceae</taxon>
        <taxon>Symbiodinium</taxon>
    </lineage>
</organism>
<dbReference type="OrthoDB" id="4033880at2759"/>
<evidence type="ECO:0000259" key="2">
    <source>
        <dbReference type="PROSITE" id="PS50942"/>
    </source>
</evidence>
<feature type="domain" description="ENTH" evidence="2">
    <location>
        <begin position="10"/>
        <end position="147"/>
    </location>
</feature>
<dbReference type="InterPro" id="IPR008942">
    <property type="entry name" value="ENTH_VHS"/>
</dbReference>
<evidence type="ECO:0000256" key="1">
    <source>
        <dbReference type="SAM" id="MobiDB-lite"/>
    </source>
</evidence>
<dbReference type="InterPro" id="IPR013809">
    <property type="entry name" value="ENTH"/>
</dbReference>
<feature type="compositionally biased region" description="Low complexity" evidence="1">
    <location>
        <begin position="225"/>
        <end position="257"/>
    </location>
</feature>
<reference evidence="3" key="1">
    <citation type="submission" date="2021-02" db="EMBL/GenBank/DDBJ databases">
        <authorList>
            <person name="Dougan E. K."/>
            <person name="Rhodes N."/>
            <person name="Thang M."/>
            <person name="Chan C."/>
        </authorList>
    </citation>
    <scope>NUCLEOTIDE SEQUENCE</scope>
</reference>